<protein>
    <submittedName>
        <fullName evidence="2">DUF3500 domain-containing protein</fullName>
    </submittedName>
</protein>
<evidence type="ECO:0000256" key="1">
    <source>
        <dbReference type="SAM" id="SignalP"/>
    </source>
</evidence>
<dbReference type="AlphaFoldDB" id="A0A6I6JMB6"/>
<dbReference type="EMBL" id="CP046401">
    <property type="protein sequence ID" value="QGY42188.1"/>
    <property type="molecule type" value="Genomic_DNA"/>
</dbReference>
<dbReference type="Pfam" id="PF12006">
    <property type="entry name" value="DUF3500"/>
    <property type="match status" value="1"/>
</dbReference>
<organism evidence="2 3">
    <name type="scientific">Maribellus comscasis</name>
    <dbReference type="NCBI Taxonomy" id="2681766"/>
    <lineage>
        <taxon>Bacteria</taxon>
        <taxon>Pseudomonadati</taxon>
        <taxon>Bacteroidota</taxon>
        <taxon>Bacteroidia</taxon>
        <taxon>Marinilabiliales</taxon>
        <taxon>Prolixibacteraceae</taxon>
        <taxon>Maribellus</taxon>
    </lineage>
</organism>
<reference evidence="2 3" key="1">
    <citation type="submission" date="2019-11" db="EMBL/GenBank/DDBJ databases">
        <authorList>
            <person name="Zheng R.K."/>
            <person name="Sun C.M."/>
        </authorList>
    </citation>
    <scope>NUCLEOTIDE SEQUENCE [LARGE SCALE GENOMIC DNA]</scope>
    <source>
        <strain evidence="2 3">WC007</strain>
    </source>
</reference>
<sequence>MKTKFILFIILFILMSAFETNCSEPALSFLNSLTGEQKDKLLHAFNDDSKSEWHYFPATMFPRAGISLGELNRDQKQLFFEFLHSSLSETGYSKTKQIISLEDVLAEISGNSHTRDPEKYYIAFYGNPEKDSLWSWCIQGHHLSLNFAVINGKTEIAPRFMGANPATVKSGKRKGTRTLFLEEDLGLQLINSIQEKQKAIFSEHPPYDIVTRNDAEVDPLNPVGIKLKELKRTNQELLLNLINEYLAILPEELAEKRMQKIQSEELGEIRFGWAGGTQAGKPHYYRVQGKTFLIEFDNTQNNANHIHSVWRDFDGDFGRNLIREHYQHSHHH</sequence>
<gene>
    <name evidence="2" type="ORF">GM418_00510</name>
</gene>
<name>A0A6I6JMB6_9BACT</name>
<dbReference type="KEGG" id="mcos:GM418_00510"/>
<keyword evidence="1" id="KW-0732">Signal</keyword>
<dbReference type="RefSeq" id="WP_158862117.1">
    <property type="nucleotide sequence ID" value="NZ_CP046401.1"/>
</dbReference>
<dbReference type="PANTHER" id="PTHR37489:SF1">
    <property type="entry name" value="DUF3500 DOMAIN-CONTAINING PROTEIN"/>
    <property type="match status" value="1"/>
</dbReference>
<feature type="chain" id="PRO_5026021771" evidence="1">
    <location>
        <begin position="23"/>
        <end position="332"/>
    </location>
</feature>
<feature type="signal peptide" evidence="1">
    <location>
        <begin position="1"/>
        <end position="22"/>
    </location>
</feature>
<evidence type="ECO:0000313" key="2">
    <source>
        <dbReference type="EMBL" id="QGY42188.1"/>
    </source>
</evidence>
<dbReference type="InterPro" id="IPR021889">
    <property type="entry name" value="DUF3500"/>
</dbReference>
<proteinExistence type="predicted"/>
<keyword evidence="3" id="KW-1185">Reference proteome</keyword>
<accession>A0A6I6JMB6</accession>
<dbReference type="PANTHER" id="PTHR37489">
    <property type="entry name" value="DUF3500 DOMAIN-CONTAINING PROTEIN"/>
    <property type="match status" value="1"/>
</dbReference>
<dbReference type="Proteomes" id="UP000428260">
    <property type="component" value="Chromosome"/>
</dbReference>
<evidence type="ECO:0000313" key="3">
    <source>
        <dbReference type="Proteomes" id="UP000428260"/>
    </source>
</evidence>